<keyword evidence="2" id="KW-1185">Reference proteome</keyword>
<evidence type="ECO:0000313" key="2">
    <source>
        <dbReference type="Proteomes" id="UP001148662"/>
    </source>
</evidence>
<dbReference type="Proteomes" id="UP001148662">
    <property type="component" value="Unassembled WGS sequence"/>
</dbReference>
<sequence length="524" mass="56216">MSVAAELNDVEVLAGLGYKQELKRAFRPLEVVWMAFSVIGLFPSITQVRVVFELVPPEWWFGVSRLGLDCVQRLWHDRCMWASGAQLRCTHSRGSVLLDLQVCVGQMALSIMLGYSNTMGLVAGTASVVWACAVQLMAAVSIGSNLTFTPTISQLYAVFVAIYIVTAILASVATRLLARIQIALACLNVLLCLCIIIAVPAATPADYRNTAVDVFTKISSLNGWQSGFAFVLGFAGPLWVMGGYDGPVHISEEASNANVAVPAAIVSSLGAAILFGFGIFFALAFNMGTDIDAIMNSSIGQPMATILFNSLGTKGTLVVWAFVVLSQFSVGVNCLVTASRQSFAFSRDGALPLSRYLYRINPYTGTPVNCVWAATTVGLILGLLAFAGPTAINAIFTLAIVGSYCSFCIPLSSRLLGGTEWRPGPFTLGKLGAPVTAIAALWNMFAIVVVIFPTTPKPTSNTMNYTVVVGGGWIGLCILYYYLPKYGGVHWFKGPAANVDRHVEGLARWDSTEKDEEDKDFAQN</sequence>
<gene>
    <name evidence="1" type="ORF">NM688_g1294</name>
</gene>
<organism evidence="1 2">
    <name type="scientific">Phlebia brevispora</name>
    <dbReference type="NCBI Taxonomy" id="194682"/>
    <lineage>
        <taxon>Eukaryota</taxon>
        <taxon>Fungi</taxon>
        <taxon>Dikarya</taxon>
        <taxon>Basidiomycota</taxon>
        <taxon>Agaricomycotina</taxon>
        <taxon>Agaricomycetes</taxon>
        <taxon>Polyporales</taxon>
        <taxon>Meruliaceae</taxon>
        <taxon>Phlebia</taxon>
    </lineage>
</organism>
<proteinExistence type="predicted"/>
<name>A0ACC1TC09_9APHY</name>
<comment type="caution">
    <text evidence="1">The sequence shown here is derived from an EMBL/GenBank/DDBJ whole genome shotgun (WGS) entry which is preliminary data.</text>
</comment>
<accession>A0ACC1TC09</accession>
<protein>
    <submittedName>
        <fullName evidence="1">Uncharacterized protein</fullName>
    </submittedName>
</protein>
<dbReference type="EMBL" id="JANHOG010000133">
    <property type="protein sequence ID" value="KAJ3557764.1"/>
    <property type="molecule type" value="Genomic_DNA"/>
</dbReference>
<evidence type="ECO:0000313" key="1">
    <source>
        <dbReference type="EMBL" id="KAJ3557764.1"/>
    </source>
</evidence>
<reference evidence="1" key="1">
    <citation type="submission" date="2022-07" db="EMBL/GenBank/DDBJ databases">
        <title>Genome Sequence of Phlebia brevispora.</title>
        <authorList>
            <person name="Buettner E."/>
        </authorList>
    </citation>
    <scope>NUCLEOTIDE SEQUENCE</scope>
    <source>
        <strain evidence="1">MPL23</strain>
    </source>
</reference>